<dbReference type="Pfam" id="PF00072">
    <property type="entry name" value="Response_reg"/>
    <property type="match status" value="1"/>
</dbReference>
<proteinExistence type="predicted"/>
<dbReference type="RefSeq" id="WP_147625903.1">
    <property type="nucleotide sequence ID" value="NZ_CP042807.1"/>
</dbReference>
<dbReference type="Proteomes" id="UP000321807">
    <property type="component" value="Chromosome"/>
</dbReference>
<evidence type="ECO:0000256" key="1">
    <source>
        <dbReference type="ARBA" id="ARBA00023125"/>
    </source>
</evidence>
<feature type="domain" description="OmpR/PhoB-type" evidence="5">
    <location>
        <begin position="125"/>
        <end position="223"/>
    </location>
</feature>
<dbReference type="Gene3D" id="6.10.250.690">
    <property type="match status" value="1"/>
</dbReference>
<dbReference type="PANTHER" id="PTHR48111:SF76">
    <property type="entry name" value="TWO-COMPONENT RESPONSE REGULATOR"/>
    <property type="match status" value="1"/>
</dbReference>
<evidence type="ECO:0000256" key="3">
    <source>
        <dbReference type="PROSITE-ProRule" id="PRU01091"/>
    </source>
</evidence>
<dbReference type="GO" id="GO:0000976">
    <property type="term" value="F:transcription cis-regulatory region binding"/>
    <property type="evidence" value="ECO:0007669"/>
    <property type="project" value="TreeGrafter"/>
</dbReference>
<dbReference type="KEGG" id="rgl:CS053_00290"/>
<dbReference type="InterPro" id="IPR001789">
    <property type="entry name" value="Sig_transdc_resp-reg_receiver"/>
</dbReference>
<dbReference type="PROSITE" id="PS50110">
    <property type="entry name" value="RESPONSE_REGULATORY"/>
    <property type="match status" value="1"/>
</dbReference>
<dbReference type="PANTHER" id="PTHR48111">
    <property type="entry name" value="REGULATOR OF RPOS"/>
    <property type="match status" value="1"/>
</dbReference>
<dbReference type="AlphaFoldDB" id="A0A5B9DUB8"/>
<evidence type="ECO:0000256" key="2">
    <source>
        <dbReference type="PROSITE-ProRule" id="PRU00169"/>
    </source>
</evidence>
<dbReference type="Pfam" id="PF00486">
    <property type="entry name" value="Trans_reg_C"/>
    <property type="match status" value="1"/>
</dbReference>
<evidence type="ECO:0000259" key="4">
    <source>
        <dbReference type="PROSITE" id="PS50110"/>
    </source>
</evidence>
<keyword evidence="1 3" id="KW-0238">DNA-binding</keyword>
<evidence type="ECO:0000259" key="5">
    <source>
        <dbReference type="PROSITE" id="PS51755"/>
    </source>
</evidence>
<dbReference type="EMBL" id="CP042807">
    <property type="protein sequence ID" value="QEE23103.1"/>
    <property type="molecule type" value="Genomic_DNA"/>
</dbReference>
<dbReference type="GO" id="GO:0032993">
    <property type="term" value="C:protein-DNA complex"/>
    <property type="evidence" value="ECO:0007669"/>
    <property type="project" value="TreeGrafter"/>
</dbReference>
<dbReference type="GO" id="GO:0006355">
    <property type="term" value="P:regulation of DNA-templated transcription"/>
    <property type="evidence" value="ECO:0007669"/>
    <property type="project" value="InterPro"/>
</dbReference>
<dbReference type="InterPro" id="IPR001867">
    <property type="entry name" value="OmpR/PhoB-type_DNA-bd"/>
</dbReference>
<dbReference type="CDD" id="cd00383">
    <property type="entry name" value="trans_reg_C"/>
    <property type="match status" value="1"/>
</dbReference>
<dbReference type="GO" id="GO:0005829">
    <property type="term" value="C:cytosol"/>
    <property type="evidence" value="ECO:0007669"/>
    <property type="project" value="TreeGrafter"/>
</dbReference>
<dbReference type="InterPro" id="IPR011006">
    <property type="entry name" value="CheY-like_superfamily"/>
</dbReference>
<dbReference type="PROSITE" id="PS51755">
    <property type="entry name" value="OMPR_PHOB"/>
    <property type="match status" value="1"/>
</dbReference>
<dbReference type="InterPro" id="IPR036388">
    <property type="entry name" value="WH-like_DNA-bd_sf"/>
</dbReference>
<sequence length="228" mass="25478">MRVLIVEDDRETRDWIDAGLLEEGYLTQAVGDGREGVALAVQGHFDGIVVDRKLPGLDGINFIRAARSADVQSGIIMLTALCDTRQRIEGLDAGADDYLGKPFAMAELVARLRALSRRPALNRESTLLEWGPLVLDLTRHVGTCMGEPLDLTPTEFRLFEILMRHAGKVVTRSMLLEQVWNFHFNLRTSVVETHMSRLRGKVRVNGGESLIETVRGYGYRLQARSHPA</sequence>
<evidence type="ECO:0000313" key="6">
    <source>
        <dbReference type="EMBL" id="QEE23103.1"/>
    </source>
</evidence>
<name>A0A5B9DUB8_9GAMM</name>
<accession>A0A5B9DUB8</accession>
<feature type="DNA-binding region" description="OmpR/PhoB-type" evidence="3">
    <location>
        <begin position="125"/>
        <end position="223"/>
    </location>
</feature>
<dbReference type="SUPFAM" id="SSF52172">
    <property type="entry name" value="CheY-like"/>
    <property type="match status" value="1"/>
</dbReference>
<dbReference type="Gene3D" id="3.40.50.2300">
    <property type="match status" value="1"/>
</dbReference>
<dbReference type="InterPro" id="IPR039420">
    <property type="entry name" value="WalR-like"/>
</dbReference>
<keyword evidence="2" id="KW-0597">Phosphoprotein</keyword>
<dbReference type="SMART" id="SM00862">
    <property type="entry name" value="Trans_reg_C"/>
    <property type="match status" value="1"/>
</dbReference>
<protein>
    <submittedName>
        <fullName evidence="6">Response regulator transcription factor</fullName>
    </submittedName>
</protein>
<evidence type="ECO:0000313" key="7">
    <source>
        <dbReference type="Proteomes" id="UP000321807"/>
    </source>
</evidence>
<dbReference type="GO" id="GO:0000156">
    <property type="term" value="F:phosphorelay response regulator activity"/>
    <property type="evidence" value="ECO:0007669"/>
    <property type="project" value="TreeGrafter"/>
</dbReference>
<dbReference type="SMART" id="SM00448">
    <property type="entry name" value="REC"/>
    <property type="match status" value="1"/>
</dbReference>
<feature type="modified residue" description="4-aspartylphosphate" evidence="2">
    <location>
        <position position="51"/>
    </location>
</feature>
<gene>
    <name evidence="6" type="ORF">CS053_00290</name>
</gene>
<reference evidence="6 7" key="1">
    <citation type="submission" date="2019-08" db="EMBL/GenBank/DDBJ databases">
        <title>Complete genome sequence of Rhodanobacter glycinis strain T01E-68 isolated from tomato root.</title>
        <authorList>
            <person name="Weon H.-Y."/>
            <person name="Lee S.A."/>
        </authorList>
    </citation>
    <scope>NUCLEOTIDE SEQUENCE [LARGE SCALE GENOMIC DNA]</scope>
    <source>
        <strain evidence="6 7">T01E-68</strain>
    </source>
</reference>
<feature type="domain" description="Response regulatory" evidence="4">
    <location>
        <begin position="2"/>
        <end position="116"/>
    </location>
</feature>
<dbReference type="Gene3D" id="1.10.10.10">
    <property type="entry name" value="Winged helix-like DNA-binding domain superfamily/Winged helix DNA-binding domain"/>
    <property type="match status" value="1"/>
</dbReference>
<organism evidence="6 7">
    <name type="scientific">Rhodanobacter glycinis</name>
    <dbReference type="NCBI Taxonomy" id="582702"/>
    <lineage>
        <taxon>Bacteria</taxon>
        <taxon>Pseudomonadati</taxon>
        <taxon>Pseudomonadota</taxon>
        <taxon>Gammaproteobacteria</taxon>
        <taxon>Lysobacterales</taxon>
        <taxon>Rhodanobacteraceae</taxon>
        <taxon>Rhodanobacter</taxon>
    </lineage>
</organism>